<gene>
    <name evidence="7" type="ORF">WMW72_34575</name>
</gene>
<evidence type="ECO:0000256" key="4">
    <source>
        <dbReference type="ARBA" id="ARBA00022989"/>
    </source>
</evidence>
<dbReference type="InterPro" id="IPR024923">
    <property type="entry name" value="PG_synth_SpoVB"/>
</dbReference>
<keyword evidence="4 6" id="KW-1133">Transmembrane helix</keyword>
<evidence type="ECO:0000256" key="2">
    <source>
        <dbReference type="ARBA" id="ARBA00022475"/>
    </source>
</evidence>
<evidence type="ECO:0000256" key="5">
    <source>
        <dbReference type="ARBA" id="ARBA00023136"/>
    </source>
</evidence>
<feature type="transmembrane region" description="Helical" evidence="6">
    <location>
        <begin position="481"/>
        <end position="502"/>
    </location>
</feature>
<feature type="transmembrane region" description="Helical" evidence="6">
    <location>
        <begin position="239"/>
        <end position="262"/>
    </location>
</feature>
<reference evidence="7 8" key="1">
    <citation type="submission" date="2024-04" db="EMBL/GenBank/DDBJ databases">
        <title>draft genome sequnece of Paenibacillus filicis.</title>
        <authorList>
            <person name="Kim D.-U."/>
        </authorList>
    </citation>
    <scope>NUCLEOTIDE SEQUENCE [LARGE SCALE GENOMIC DNA]</scope>
    <source>
        <strain evidence="7 8">KACC14197</strain>
    </source>
</reference>
<dbReference type="PIRSF" id="PIRSF038958">
    <property type="entry name" value="PG_synth_SpoVB"/>
    <property type="match status" value="1"/>
</dbReference>
<dbReference type="Proteomes" id="UP001469365">
    <property type="component" value="Unassembled WGS sequence"/>
</dbReference>
<keyword evidence="3 6" id="KW-0812">Transmembrane</keyword>
<feature type="transmembrane region" description="Helical" evidence="6">
    <location>
        <begin position="300"/>
        <end position="320"/>
    </location>
</feature>
<feature type="transmembrane region" description="Helical" evidence="6">
    <location>
        <begin position="428"/>
        <end position="449"/>
    </location>
</feature>
<comment type="caution">
    <text evidence="7">The sequence shown here is derived from an EMBL/GenBank/DDBJ whole genome shotgun (WGS) entry which is preliminary data.</text>
</comment>
<feature type="transmembrane region" description="Helical" evidence="6">
    <location>
        <begin position="387"/>
        <end position="408"/>
    </location>
</feature>
<evidence type="ECO:0000313" key="8">
    <source>
        <dbReference type="Proteomes" id="UP001469365"/>
    </source>
</evidence>
<feature type="transmembrane region" description="Helical" evidence="6">
    <location>
        <begin position="352"/>
        <end position="375"/>
    </location>
</feature>
<organism evidence="7 8">
    <name type="scientific">Paenibacillus filicis</name>
    <dbReference type="NCBI Taxonomy" id="669464"/>
    <lineage>
        <taxon>Bacteria</taxon>
        <taxon>Bacillati</taxon>
        <taxon>Bacillota</taxon>
        <taxon>Bacilli</taxon>
        <taxon>Bacillales</taxon>
        <taxon>Paenibacillaceae</taxon>
        <taxon>Paenibacillus</taxon>
    </lineage>
</organism>
<name>A0ABU9DY04_9BACL</name>
<proteinExistence type="predicted"/>
<accession>A0ABU9DY04</accession>
<feature type="non-terminal residue" evidence="7">
    <location>
        <position position="521"/>
    </location>
</feature>
<evidence type="ECO:0000256" key="1">
    <source>
        <dbReference type="ARBA" id="ARBA00004651"/>
    </source>
</evidence>
<feature type="transmembrane region" description="Helical" evidence="6">
    <location>
        <begin position="142"/>
        <end position="162"/>
    </location>
</feature>
<feature type="transmembrane region" description="Helical" evidence="6">
    <location>
        <begin position="101"/>
        <end position="121"/>
    </location>
</feature>
<dbReference type="PANTHER" id="PTHR30250:SF29">
    <property type="entry name" value="POLYSACCHARIDE BIOSYNTHESIS PROTEIN C-TERMINAL DOMAIN-CONTAINING PROTEIN"/>
    <property type="match status" value="1"/>
</dbReference>
<keyword evidence="2" id="KW-1003">Cell membrane</keyword>
<dbReference type="PANTHER" id="PTHR30250">
    <property type="entry name" value="PST FAMILY PREDICTED COLANIC ACID TRANSPORTER"/>
    <property type="match status" value="1"/>
</dbReference>
<evidence type="ECO:0000256" key="6">
    <source>
        <dbReference type="SAM" id="Phobius"/>
    </source>
</evidence>
<comment type="subcellular location">
    <subcellularLocation>
        <location evidence="1">Cell membrane</location>
        <topology evidence="1">Multi-pass membrane protein</topology>
    </subcellularLocation>
</comment>
<dbReference type="InterPro" id="IPR050833">
    <property type="entry name" value="Poly_Biosynth_Transport"/>
</dbReference>
<keyword evidence="8" id="KW-1185">Reference proteome</keyword>
<feature type="transmembrane region" description="Helical" evidence="6">
    <location>
        <begin position="456"/>
        <end position="475"/>
    </location>
</feature>
<protein>
    <submittedName>
        <fullName evidence="7">Polysaccharide biosynthesis protein</fullName>
    </submittedName>
</protein>
<feature type="transmembrane region" description="Helical" evidence="6">
    <location>
        <begin position="174"/>
        <end position="194"/>
    </location>
</feature>
<dbReference type="RefSeq" id="WP_341420148.1">
    <property type="nucleotide sequence ID" value="NZ_JBBPCC010000041.1"/>
</dbReference>
<dbReference type="EMBL" id="JBBPCC010000041">
    <property type="protein sequence ID" value="MEK8133017.1"/>
    <property type="molecule type" value="Genomic_DNA"/>
</dbReference>
<sequence length="521" mass="53757">MRKGKKKGRIGAERLIQEIPGGDSIAGSLHASTEAYGKASRAGELSLEKKVPSGGQAASALLQGAALLGMAAVVSKLLGTLQKIPLQNMAGDTVFGMYNAVYPLYTLILFLATAGFPLVVSKFVSEYAVEGRDGEARQVLRVSILVLLVTGILCFMLLFLGADRISGWMGAAQAAPAIRSVSFALLVVPVMSALRGYFQGYGLMAPTAWSQVVEQTVRVAAMLALLFVLMSRGASPEMIAAGATFGSVAGAAAGLAVMLLYWRQEGKRRQPGQGADLTGGVSGHAPTSRRLGDWQLAKKLAAYALPICLGTLAVPILGLVDAFTLPRLLAAGGLDESAALYQYGLYNHGQPLVQLVAMVASSMAAALVPAIAEAAHRGDLEAVQSRAAYALRATLLIGLAASFGLALLAEPLNVMFFRTAEGTAAMRVLSFTAVLTVVNLVAGSVLQGLGAVRAPALYLLAAALVKVAGNAVLVPRYGIDGAAWAAVTAFALAAALSLAHALRAARVTAPRGRAVLAPLLG</sequence>
<evidence type="ECO:0000256" key="3">
    <source>
        <dbReference type="ARBA" id="ARBA00022692"/>
    </source>
</evidence>
<dbReference type="Pfam" id="PF01943">
    <property type="entry name" value="Polysacc_synt"/>
    <property type="match status" value="1"/>
</dbReference>
<dbReference type="InterPro" id="IPR002797">
    <property type="entry name" value="Polysacc_synth"/>
</dbReference>
<dbReference type="CDD" id="cd13124">
    <property type="entry name" value="MATE_SpoVB_like"/>
    <property type="match status" value="1"/>
</dbReference>
<keyword evidence="5 6" id="KW-0472">Membrane</keyword>
<evidence type="ECO:0000313" key="7">
    <source>
        <dbReference type="EMBL" id="MEK8133017.1"/>
    </source>
</evidence>